<dbReference type="OrthoDB" id="29058at2759"/>
<evidence type="ECO:0000256" key="1">
    <source>
        <dbReference type="SAM" id="MobiDB-lite"/>
    </source>
</evidence>
<dbReference type="STRING" id="34720.A0A195F293"/>
<dbReference type="EMBL" id="KQ981856">
    <property type="protein sequence ID" value="KYN34695.1"/>
    <property type="molecule type" value="Genomic_DNA"/>
</dbReference>
<sequence length="692" mass="77633">MLKDKVFTKSTTHRFSKTFQFGQANAACRFCKKIFCCTKCCNRHVDKVHPNVNTDCSLCASEILPIRQCESTKLNLEDEKLLCHIVDKHLPLRCRLCGDLFESREDFKSVGACKWFERWNYLTSPSSHEHLEKKSKQCSISESDCNGSRFCTPPEIYRKTSTPMLLGQKADFSVPEFSFKTPKTDSSSIAQVASISKTQTSDTQFFSCLLYSSNEETTPFKICKNEQFARNNTGSRLSIMEVEQEKVANNDTKIITANEVLSAIDMDLTQTEGGGILQDQSHQDHISPMSDDVCEDVMKKVRFSDRYETAAEFGDLMESCVRTILNMSMEENESHDTQKRSGATAPEDIKDANNRMQTNSMENTNTPKVTNDNQAEDTTRFLIQSPENFLSNSQIEVVQDNTKNIKMENQNPDISNEVNNGWSIINQQDSNRVLMMVLMESNSGGLTTDLMPLISSGLQKLQKQLASNRQSPLNTAESTKICRRSITTMKMSVESVESVANYSADNTANGQFALSSPVESSENSNNGGFLSSVAQAVKHALKNLSVLGLRVPKSIEATEVVQRREIVEKLSSPKLSNDASSSQIRLGKRSRETTEVFLKEDPTAFPLDTRSPLAKRQRRWYKMIRGRLPINRMRNSRETTSPRGVSKETQVFSQGSLTVGDTVLPLPARACRTTDNASYNKKEIDITKSSNK</sequence>
<name>A0A195F293_9HYME</name>
<evidence type="ECO:0000313" key="2">
    <source>
        <dbReference type="EMBL" id="KYN34695.1"/>
    </source>
</evidence>
<gene>
    <name evidence="2" type="ORF">ALC56_11184</name>
</gene>
<feature type="compositionally biased region" description="Polar residues" evidence="1">
    <location>
        <begin position="354"/>
        <end position="373"/>
    </location>
</feature>
<accession>A0A195F293</accession>
<organism evidence="2 3">
    <name type="scientific">Trachymyrmex septentrionalis</name>
    <dbReference type="NCBI Taxonomy" id="34720"/>
    <lineage>
        <taxon>Eukaryota</taxon>
        <taxon>Metazoa</taxon>
        <taxon>Ecdysozoa</taxon>
        <taxon>Arthropoda</taxon>
        <taxon>Hexapoda</taxon>
        <taxon>Insecta</taxon>
        <taxon>Pterygota</taxon>
        <taxon>Neoptera</taxon>
        <taxon>Endopterygota</taxon>
        <taxon>Hymenoptera</taxon>
        <taxon>Apocrita</taxon>
        <taxon>Aculeata</taxon>
        <taxon>Formicoidea</taxon>
        <taxon>Formicidae</taxon>
        <taxon>Myrmicinae</taxon>
        <taxon>Trachymyrmex</taxon>
    </lineage>
</organism>
<proteinExistence type="predicted"/>
<dbReference type="AlphaFoldDB" id="A0A195F293"/>
<protein>
    <submittedName>
        <fullName evidence="2">Uncharacterized protein</fullName>
    </submittedName>
</protein>
<dbReference type="Proteomes" id="UP000078541">
    <property type="component" value="Unassembled WGS sequence"/>
</dbReference>
<evidence type="ECO:0000313" key="3">
    <source>
        <dbReference type="Proteomes" id="UP000078541"/>
    </source>
</evidence>
<reference evidence="2 3" key="1">
    <citation type="submission" date="2016-03" db="EMBL/GenBank/DDBJ databases">
        <title>Trachymyrmex septentrionalis WGS genome.</title>
        <authorList>
            <person name="Nygaard S."/>
            <person name="Hu H."/>
            <person name="Boomsma J."/>
            <person name="Zhang G."/>
        </authorList>
    </citation>
    <scope>NUCLEOTIDE SEQUENCE [LARGE SCALE GENOMIC DNA]</scope>
    <source>
        <strain evidence="2">Tsep2-gDNA-1</strain>
        <tissue evidence="2">Whole body</tissue>
    </source>
</reference>
<dbReference type="KEGG" id="tsep:108752503"/>
<feature type="region of interest" description="Disordered" evidence="1">
    <location>
        <begin position="331"/>
        <end position="373"/>
    </location>
</feature>
<keyword evidence="3" id="KW-1185">Reference proteome</keyword>